<gene>
    <name evidence="1" type="primary">tnpB</name>
    <name evidence="1" type="ORF">F4V91_25780</name>
</gene>
<dbReference type="Pfam" id="PF05717">
    <property type="entry name" value="TnpB_IS66"/>
    <property type="match status" value="1"/>
</dbReference>
<organism evidence="1 2">
    <name type="scientific">Neorhizobium galegae</name>
    <name type="common">Rhizobium galegae</name>
    <dbReference type="NCBI Taxonomy" id="399"/>
    <lineage>
        <taxon>Bacteria</taxon>
        <taxon>Pseudomonadati</taxon>
        <taxon>Pseudomonadota</taxon>
        <taxon>Alphaproteobacteria</taxon>
        <taxon>Hyphomicrobiales</taxon>
        <taxon>Rhizobiaceae</taxon>
        <taxon>Rhizobium/Agrobacterium group</taxon>
        <taxon>Neorhizobium</taxon>
    </lineage>
</organism>
<dbReference type="InterPro" id="IPR008878">
    <property type="entry name" value="Transposase_IS66_Orf2"/>
</dbReference>
<name>A0A6A1TIG2_NEOGA</name>
<dbReference type="PANTHER" id="PTHR36455">
    <property type="match status" value="1"/>
</dbReference>
<accession>A0A6A1TIG2</accession>
<dbReference type="EMBL" id="VZUL01000003">
    <property type="protein sequence ID" value="KAB1083050.1"/>
    <property type="molecule type" value="Genomic_DNA"/>
</dbReference>
<dbReference type="AlphaFoldDB" id="A0A6A1TIG2"/>
<comment type="caution">
    <text evidence="1">The sequence shown here is derived from an EMBL/GenBank/DDBJ whole genome shotgun (WGS) entry which is preliminary data.</text>
</comment>
<dbReference type="Proteomes" id="UP000386575">
    <property type="component" value="Unassembled WGS sequence"/>
</dbReference>
<sequence>MIGPSRGLRIMMATQPVDFRRGMNGLVALVAAALAADPYCGDVFVFRAKRRDRLRCIYWDGSGMILSTKWLESGKFVFPPIKDGAICMSPEEFNLLVAGLDWTRVQQKAVKRPTKAACVGFHAELSRFFHREVSHL</sequence>
<evidence type="ECO:0000313" key="2">
    <source>
        <dbReference type="Proteomes" id="UP000386575"/>
    </source>
</evidence>
<evidence type="ECO:0000313" key="1">
    <source>
        <dbReference type="EMBL" id="KAB1083050.1"/>
    </source>
</evidence>
<reference evidence="1 2" key="1">
    <citation type="submission" date="2019-09" db="EMBL/GenBank/DDBJ databases">
        <title>Genome sequencing of Ng87 strain.</title>
        <authorList>
            <person name="Karasev E.S."/>
            <person name="Andronov E."/>
        </authorList>
    </citation>
    <scope>NUCLEOTIDE SEQUENCE [LARGE SCALE GENOMIC DNA]</scope>
    <source>
        <strain evidence="1 2">Ng87</strain>
    </source>
</reference>
<dbReference type="PANTHER" id="PTHR36455:SF1">
    <property type="entry name" value="BLR8292 PROTEIN"/>
    <property type="match status" value="1"/>
</dbReference>
<protein>
    <submittedName>
        <fullName evidence="1">IS66 family insertion sequence element accessory protein TnpB</fullName>
    </submittedName>
</protein>
<proteinExistence type="predicted"/>
<dbReference type="NCBIfam" id="NF033819">
    <property type="entry name" value="IS66_TnpB"/>
    <property type="match status" value="1"/>
</dbReference>